<reference evidence="2" key="1">
    <citation type="submission" date="2016-10" db="EMBL/GenBank/DDBJ databases">
        <authorList>
            <person name="Varghese N."/>
            <person name="Submissions S."/>
        </authorList>
    </citation>
    <scope>NUCLEOTIDE SEQUENCE [LARGE SCALE GENOMIC DNA]</scope>
    <source>
        <strain evidence="2">DSM 21580</strain>
    </source>
</reference>
<name>A0A1H5SXN4_9FLAO</name>
<keyword evidence="2" id="KW-1185">Reference proteome</keyword>
<organism evidence="1 2">
    <name type="scientific">Halpernia humi</name>
    <dbReference type="NCBI Taxonomy" id="493375"/>
    <lineage>
        <taxon>Bacteria</taxon>
        <taxon>Pseudomonadati</taxon>
        <taxon>Bacteroidota</taxon>
        <taxon>Flavobacteriia</taxon>
        <taxon>Flavobacteriales</taxon>
        <taxon>Weeksellaceae</taxon>
        <taxon>Chryseobacterium group</taxon>
        <taxon>Halpernia</taxon>
    </lineage>
</organism>
<accession>A0A1H5SXN4</accession>
<evidence type="ECO:0000313" key="2">
    <source>
        <dbReference type="Proteomes" id="UP000236738"/>
    </source>
</evidence>
<dbReference type="RefSeq" id="WP_103912341.1">
    <property type="nucleotide sequence ID" value="NZ_FNUS01000001.1"/>
</dbReference>
<dbReference type="OrthoDB" id="1222242at2"/>
<sequence length="356" mass="42555">MKIESQNDIKISKRKPSYPINEDLLEYLKCFERAFKSPVVYDDLLRYVDNYPILDKDENDTLWQGVIYGPQEMSEIHLNLKKIYSRLSSDGDYEGTDHLFVDSVDYCTFGNSHPFRIKIKNQYNDNHDYFYIKKADASRIYGLEIEYILSPNRINFLVYEDTLVEEHISGIPGDVFLERYLDENTNKIRLAKEFVKFNERCFLRLLGDQRAYNFVIVLTPDFDQMQYRIRSIDFDQQSYEGKINLYKPQFFRENLEYVKFVTEHLNESSIKQYQHEERALMAKRMLVGSRRLNKLIEIMKKDKIAPYEKMVQLRDQIYAVLQDNKLKKCESMGEIIETLLDFILRNYKTSVTKTFQ</sequence>
<protein>
    <submittedName>
        <fullName evidence="1">Uncharacterized protein</fullName>
    </submittedName>
</protein>
<dbReference type="EMBL" id="FNUS01000001">
    <property type="protein sequence ID" value="SEF55343.1"/>
    <property type="molecule type" value="Genomic_DNA"/>
</dbReference>
<dbReference type="AlphaFoldDB" id="A0A1H5SXN4"/>
<gene>
    <name evidence="1" type="ORF">SAMN05421847_0300</name>
</gene>
<proteinExistence type="predicted"/>
<evidence type="ECO:0000313" key="1">
    <source>
        <dbReference type="EMBL" id="SEF55343.1"/>
    </source>
</evidence>
<dbReference type="Proteomes" id="UP000236738">
    <property type="component" value="Unassembled WGS sequence"/>
</dbReference>